<dbReference type="InterPro" id="IPR011990">
    <property type="entry name" value="TPR-like_helical_dom_sf"/>
</dbReference>
<dbReference type="Pfam" id="PF13191">
    <property type="entry name" value="AAA_16"/>
    <property type="match status" value="1"/>
</dbReference>
<gene>
    <name evidence="4" type="ORF">LZ495_11350</name>
</gene>
<feature type="domain" description="Orc1-like AAA ATPase" evidence="3">
    <location>
        <begin position="53"/>
        <end position="200"/>
    </location>
</feature>
<dbReference type="Proteomes" id="UP001165378">
    <property type="component" value="Unassembled WGS sequence"/>
</dbReference>
<dbReference type="EMBL" id="JAKFHA010000005">
    <property type="protein sequence ID" value="MCF2527810.1"/>
    <property type="molecule type" value="Genomic_DNA"/>
</dbReference>
<evidence type="ECO:0000259" key="3">
    <source>
        <dbReference type="Pfam" id="PF13191"/>
    </source>
</evidence>
<dbReference type="GO" id="GO:0005737">
    <property type="term" value="C:cytoplasm"/>
    <property type="evidence" value="ECO:0007669"/>
    <property type="project" value="TreeGrafter"/>
</dbReference>
<dbReference type="InterPro" id="IPR041664">
    <property type="entry name" value="AAA_16"/>
</dbReference>
<evidence type="ECO:0000313" key="4">
    <source>
        <dbReference type="EMBL" id="MCF2527810.1"/>
    </source>
</evidence>
<keyword evidence="2" id="KW-0067">ATP-binding</keyword>
<evidence type="ECO:0000256" key="1">
    <source>
        <dbReference type="ARBA" id="ARBA00022741"/>
    </source>
</evidence>
<dbReference type="GO" id="GO:0005524">
    <property type="term" value="F:ATP binding"/>
    <property type="evidence" value="ECO:0007669"/>
    <property type="project" value="UniProtKB-KW"/>
</dbReference>
<dbReference type="PANTHER" id="PTHR16305:SF35">
    <property type="entry name" value="TRANSCRIPTIONAL ACTIVATOR DOMAIN"/>
    <property type="match status" value="1"/>
</dbReference>
<dbReference type="SUPFAM" id="SSF48452">
    <property type="entry name" value="TPR-like"/>
    <property type="match status" value="2"/>
</dbReference>
<protein>
    <submittedName>
        <fullName evidence="4">AAA family ATPase</fullName>
    </submittedName>
</protein>
<dbReference type="GO" id="GO:0004016">
    <property type="term" value="F:adenylate cyclase activity"/>
    <property type="evidence" value="ECO:0007669"/>
    <property type="project" value="TreeGrafter"/>
</dbReference>
<dbReference type="PANTHER" id="PTHR16305">
    <property type="entry name" value="TESTICULAR SOLUBLE ADENYLYL CYCLASE"/>
    <property type="match status" value="1"/>
</dbReference>
<keyword evidence="5" id="KW-1185">Reference proteome</keyword>
<dbReference type="SUPFAM" id="SSF52540">
    <property type="entry name" value="P-loop containing nucleoside triphosphate hydrolases"/>
    <property type="match status" value="1"/>
</dbReference>
<dbReference type="InterPro" id="IPR027417">
    <property type="entry name" value="P-loop_NTPase"/>
</dbReference>
<dbReference type="AlphaFoldDB" id="A0AA41PYQ4"/>
<sequence length="918" mass="100439">MRGGAAVDVSDWAGSEALLAQPPVLERDNELAAVRAVIENLCAHARADSGADQVHRGELLLVESRAGWGKTTILDEARRIAVENHCTVLLAKGGEREQTRSFLVVKELFYKLLAGYTDAERTALLGSWFDIIAPALGLCPAAAGSTPDRLAISDALDWLMTSLTRNRGPIVMILDDAHWADAESLSWITSFAQRLHNWPVLLLVARRTEEVTEVSPLLRTLATLDRAQRLRLGPLSRTGSAQMVHMALGPAVDEGFRERCYEVSGGGPFVLWATLREFKRLRLAPVDAHAGRLASIAAAQIGEKLSLRLESMGAATLAVARAVAILGSDATVVRVADLAEVDVHQVGEVADRLRAAAILVNQDVLGFVHPLIAAAVYDNIPSHARSSLHANAARLLVRDGRDARSAVFHLLATRPRNDQWIVDQLRAAADQEKRAGAPESALRCLQRAMEEPPRPADRAAVHYELGRALFSTSPQGAIEELRKALEADSEVRQLREQIVLQLSRALGYTDQIKEAVELLDTEAQAANASASRLRLQAEHFLWAVFWVDDPDYPARARRLKNLVLRLEGNNRTERCLLALRAWYGVMRGDPMVQVLASADQAWGPGLNWTDEDWGFEIPSLLALVYMYCDKNDRAEQLFSAGVKELESHGWSGTQLSYAHAMRSLVRYRQGKLAAAEHDARRALALSDRLPEGLPLPWYSLGPLIEVLIARGDIPQALALAERYQFGKPFPNAVVFPVPQAVRGELRLATGENRSAAEDFTEAGEKLEARGVANPAFCAWKVNLARALAGDDPETAYEHASEALRRAYRFGAPSAMGQALRVTGRLEGGQKGLAKIEDALMWLEHSDARYEYALTLVEYGIWLRREFGDRDAVDTLFEGLNVALECGADALAEAARAELVDIGELPPSRALGGGPGAIR</sequence>
<evidence type="ECO:0000313" key="5">
    <source>
        <dbReference type="Proteomes" id="UP001165378"/>
    </source>
</evidence>
<organism evidence="4 5">
    <name type="scientific">Yinghuangia soli</name>
    <dbReference type="NCBI Taxonomy" id="2908204"/>
    <lineage>
        <taxon>Bacteria</taxon>
        <taxon>Bacillati</taxon>
        <taxon>Actinomycetota</taxon>
        <taxon>Actinomycetes</taxon>
        <taxon>Kitasatosporales</taxon>
        <taxon>Streptomycetaceae</taxon>
        <taxon>Yinghuangia</taxon>
    </lineage>
</organism>
<reference evidence="4" key="1">
    <citation type="submission" date="2022-01" db="EMBL/GenBank/DDBJ databases">
        <title>Genome-Based Taxonomic Classification of the Phylum Actinobacteria.</title>
        <authorList>
            <person name="Gao Y."/>
        </authorList>
    </citation>
    <scope>NUCLEOTIDE SEQUENCE</scope>
    <source>
        <strain evidence="4">KLBMP 8922</strain>
    </source>
</reference>
<evidence type="ECO:0000256" key="2">
    <source>
        <dbReference type="ARBA" id="ARBA00022840"/>
    </source>
</evidence>
<keyword evidence="1" id="KW-0547">Nucleotide-binding</keyword>
<comment type="caution">
    <text evidence="4">The sequence shown here is derived from an EMBL/GenBank/DDBJ whole genome shotgun (WGS) entry which is preliminary data.</text>
</comment>
<accession>A0AA41PYQ4</accession>
<dbReference type="Gene3D" id="1.25.40.10">
    <property type="entry name" value="Tetratricopeptide repeat domain"/>
    <property type="match status" value="2"/>
</dbReference>
<dbReference type="RefSeq" id="WP_235051984.1">
    <property type="nucleotide sequence ID" value="NZ_JAKFHA010000005.1"/>
</dbReference>
<proteinExistence type="predicted"/>
<name>A0AA41PYQ4_9ACTN</name>